<dbReference type="Gene3D" id="3.10.620.30">
    <property type="match status" value="1"/>
</dbReference>
<proteinExistence type="predicted"/>
<organism evidence="4 5">
    <name type="scientific">Niabella soli DSM 19437</name>
    <dbReference type="NCBI Taxonomy" id="929713"/>
    <lineage>
        <taxon>Bacteria</taxon>
        <taxon>Pseudomonadati</taxon>
        <taxon>Bacteroidota</taxon>
        <taxon>Chitinophagia</taxon>
        <taxon>Chitinophagales</taxon>
        <taxon>Chitinophagaceae</taxon>
        <taxon>Niabella</taxon>
    </lineage>
</organism>
<keyword evidence="1" id="KW-0802">TPR repeat</keyword>
<dbReference type="eggNOG" id="COG1305">
    <property type="taxonomic scope" value="Bacteria"/>
</dbReference>
<sequence length="1250" mass="142663">MRNLTLLIVGLLMGITAFCQNSYTKAWTALNNNDRATAAALLKEAQKDPQTHGQAFIANLLLQTFDGSEAGMTRFADSVYGQLEDPYPYIYALWFNKVVAGPYRAKRKPHQLALLQKLATDTKAPALLRTSASYLQTANEIMCGKPPANGPYVQTIPTVRHWQYAGPFENLSGSGFYNDYGPLKHPEPEYTFKNASGNAIKWFTPAFETSDGWIPTGFSIPGATGIVYTQTFVEVPEEKTVLLNMGFSGNLKCWLNDELMLSEPRERFTDFDAYRVKAVLKKGTNRILVQLGYTSNYYPNFVLRFLDADGKPVNLEGSPVYKAYPKPDAAAPLPVLLPHFAEQYFENRLAKDSADLLNYVLLAKSYLRSKKTEGAKQVINRALAKAPGNSLLRSVYIDVLSDEGNNALVETENERVMRLDSTSEYAMHLSMQQLSKNEKYTELEHKRNQYIKLFGENEYTDGYYMLLKSKDQKIDEITSIAEKIYRRYPDEPEIQAGIYKLRKTTGKSSDSALMVYQDFFKNNYNDNVFYQYLAALLDNGKKKEYQALLEKQIKVFPNVPQYYITLAEFFVLEKEYDKAEKYTLTALSINPYTDTYWKLLGDIRKQKNAIPAALEAYHTSLKYNASQYKLINTVRKLEEKSEAYKLLPAVDENKIINSDDYDGTDKQKAGYYFLLDQRDLILYADGGQEQYSTLLIKIVNEKGIERYKEVSLNFDNTQSLLIEKAEVIKKDKRIQGDKKESDIVFTNLEPGDVIFIRYRLQQFANGHFAKDFTDRYFFTGNVYCNASRYTLLVPADAAFRYQFSRDSIRPQMSRVEDFTKYSWEQLHAPAEKDEPQTPDLVDVANVLYVSTISDWNKIADWYADVVNYNEVEPEVAAAYHTLFPAAAKAESQFAKARRIYNYIENTIHYSSVAFRQSGYIPQKPSVTLNTQLGDCKDLSRLFVALCHKAGIAANMVLIDTRNNGTKDMLLPAMDFNHCIAKATLDNKEYFIELTDNNLPFAALPNSLSGALMLDIPVRRTLSFTGLTHLYTGSRSKDKVTRIIEIRPQGANLLYNNKVIKTGHLAADTRADFRHSDEQKRFRDMEESVARGYSTAVKLGDLRFSGLDNLTDSVQYQFSYIANDQVSEVGPMSAFKINYHDLVATMDKFPAEKRTQPVEYWSYENTDAYETRVTIFAPAGMKFSAPPAPVALKFKDLEYSLQFQLVAPAKLQVTRKFSNSRQQFYAPEDYEELRSFFEKIVKAELKFIGYQ</sequence>
<dbReference type="RefSeq" id="WP_008585177.1">
    <property type="nucleotide sequence ID" value="NZ_CP007035.1"/>
</dbReference>
<dbReference type="Pfam" id="PF12969">
    <property type="entry name" value="DUF3857"/>
    <property type="match status" value="1"/>
</dbReference>
<dbReference type="InterPro" id="IPR019734">
    <property type="entry name" value="TPR_rpt"/>
</dbReference>
<dbReference type="PROSITE" id="PS50005">
    <property type="entry name" value="TPR"/>
    <property type="match status" value="1"/>
</dbReference>
<dbReference type="AlphaFoldDB" id="W0F2Y2"/>
<dbReference type="SUPFAM" id="SSF48452">
    <property type="entry name" value="TPR-like"/>
    <property type="match status" value="2"/>
</dbReference>
<dbReference type="Pfam" id="PF01841">
    <property type="entry name" value="Transglut_core"/>
    <property type="match status" value="1"/>
</dbReference>
<name>W0F2Y2_9BACT</name>
<evidence type="ECO:0000259" key="2">
    <source>
        <dbReference type="Pfam" id="PF01841"/>
    </source>
</evidence>
<dbReference type="EMBL" id="CP007035">
    <property type="protein sequence ID" value="AHF17382.1"/>
    <property type="molecule type" value="Genomic_DNA"/>
</dbReference>
<dbReference type="STRING" id="929713.NIASO_06620"/>
<feature type="domain" description="DUF3857" evidence="3">
    <location>
        <begin position="738"/>
        <end position="828"/>
    </location>
</feature>
<evidence type="ECO:0000313" key="5">
    <source>
        <dbReference type="Proteomes" id="UP000003586"/>
    </source>
</evidence>
<gene>
    <name evidence="4" type="ORF">NIASO_06620</name>
</gene>
<dbReference type="eggNOG" id="COG0457">
    <property type="taxonomic scope" value="Bacteria"/>
</dbReference>
<dbReference type="SUPFAM" id="SSF54001">
    <property type="entry name" value="Cysteine proteinases"/>
    <property type="match status" value="1"/>
</dbReference>
<protein>
    <recommendedName>
        <fullName evidence="6">DUF3857 domain-containing protein</fullName>
    </recommendedName>
</protein>
<accession>W0F2Y2</accession>
<feature type="repeat" description="TPR" evidence="1">
    <location>
        <begin position="560"/>
        <end position="593"/>
    </location>
</feature>
<dbReference type="SMART" id="SM00028">
    <property type="entry name" value="TPR"/>
    <property type="match status" value="3"/>
</dbReference>
<dbReference type="InterPro" id="IPR038765">
    <property type="entry name" value="Papain-like_cys_pep_sf"/>
</dbReference>
<evidence type="ECO:0000256" key="1">
    <source>
        <dbReference type="PROSITE-ProRule" id="PRU00339"/>
    </source>
</evidence>
<evidence type="ECO:0000259" key="3">
    <source>
        <dbReference type="Pfam" id="PF12969"/>
    </source>
</evidence>
<feature type="domain" description="Transglutaminase-like" evidence="2">
    <location>
        <begin position="887"/>
        <end position="988"/>
    </location>
</feature>
<dbReference type="InterPro" id="IPR002931">
    <property type="entry name" value="Transglutaminase-like"/>
</dbReference>
<dbReference type="HOGENOM" id="CLU_265549_0_0_10"/>
<evidence type="ECO:0000313" key="4">
    <source>
        <dbReference type="EMBL" id="AHF17382.1"/>
    </source>
</evidence>
<dbReference type="Gene3D" id="2.60.120.1130">
    <property type="match status" value="1"/>
</dbReference>
<keyword evidence="5" id="KW-1185">Reference proteome</keyword>
<reference evidence="4 5" key="1">
    <citation type="submission" date="2013-12" db="EMBL/GenBank/DDBJ databases">
        <authorList>
            <consortium name="DOE Joint Genome Institute"/>
            <person name="Eisen J."/>
            <person name="Huntemann M."/>
            <person name="Han J."/>
            <person name="Chen A."/>
            <person name="Kyrpides N."/>
            <person name="Mavromatis K."/>
            <person name="Markowitz V."/>
            <person name="Palaniappan K."/>
            <person name="Ivanova N."/>
            <person name="Schaumberg A."/>
            <person name="Pati A."/>
            <person name="Liolios K."/>
            <person name="Nordberg H.P."/>
            <person name="Cantor M.N."/>
            <person name="Hua S.X."/>
            <person name="Woyke T."/>
        </authorList>
    </citation>
    <scope>NUCLEOTIDE SEQUENCE [LARGE SCALE GENOMIC DNA]</scope>
    <source>
        <strain evidence="5">DSM 19437</strain>
    </source>
</reference>
<dbReference type="Gene3D" id="1.25.40.10">
    <property type="entry name" value="Tetratricopeptide repeat domain"/>
    <property type="match status" value="1"/>
</dbReference>
<dbReference type="KEGG" id="nso:NIASO_06620"/>
<dbReference type="Proteomes" id="UP000003586">
    <property type="component" value="Chromosome"/>
</dbReference>
<dbReference type="Gene3D" id="2.60.40.3140">
    <property type="match status" value="1"/>
</dbReference>
<dbReference type="InterPro" id="IPR011990">
    <property type="entry name" value="TPR-like_helical_dom_sf"/>
</dbReference>
<evidence type="ECO:0008006" key="6">
    <source>
        <dbReference type="Google" id="ProtNLM"/>
    </source>
</evidence>
<dbReference type="OrthoDB" id="98874at2"/>
<dbReference type="InterPro" id="IPR024618">
    <property type="entry name" value="DUF3857"/>
</dbReference>